<sequence length="429" mass="47193">MDRPRHSPESSSHPHHPTLFASLHRRTRTTESTTSETSKEARERASREAKRYILQVVRNDWSYDPATASSAPPCSSTSAEGELSSQGPKGRDVLEWRLREEDSSNSDREESRSAGENGTDPYRFECPDAIQDTLRERRRKRRKLIEDEMEWNPGLRIWTHRRDAWTGARVPYKQKTEMMDDVSKPRTSCDGSAGGSSSNDTDELETAGTVSRSTSAGSAPSITTTTEASSTHFSPTPPPLDHTTSRSTITVPQPAEPPSSSDEPLVPVAPPLLPDSNPFRAYTSPANYPAIYNKLVVEGNTPAVPVNLLHMTRALVQGWTKEGQWPPRPTLTRDVPVLKKKRPQALAESSIRPTTTTTTTTPTTMTAPLVEESLNRRRSIGSNVTGAVKKVFGFASMHPGHRFHIRGHSQGNLSPPPTEHAADGGKLGN</sequence>
<feature type="region of interest" description="Disordered" evidence="1">
    <location>
        <begin position="402"/>
        <end position="429"/>
    </location>
</feature>
<dbReference type="PANTHER" id="PTHR28065:SF1">
    <property type="entry name" value="DUF4050 DOMAIN-CONTAINING PROTEIN"/>
    <property type="match status" value="1"/>
</dbReference>
<gene>
    <name evidence="3" type="ORF">PRK78_002669</name>
</gene>
<dbReference type="InterPro" id="IPR025124">
    <property type="entry name" value="Gag1-like_clamp"/>
</dbReference>
<keyword evidence="4" id="KW-1185">Reference proteome</keyword>
<feature type="compositionally biased region" description="Polar residues" evidence="1">
    <location>
        <begin position="185"/>
        <end position="199"/>
    </location>
</feature>
<feature type="region of interest" description="Disordered" evidence="1">
    <location>
        <begin position="176"/>
        <end position="272"/>
    </location>
</feature>
<evidence type="ECO:0000313" key="4">
    <source>
        <dbReference type="Proteomes" id="UP001219355"/>
    </source>
</evidence>
<feature type="compositionally biased region" description="Basic and acidic residues" evidence="1">
    <location>
        <begin position="89"/>
        <end position="113"/>
    </location>
</feature>
<dbReference type="EMBL" id="CP120628">
    <property type="protein sequence ID" value="WEW57207.1"/>
    <property type="molecule type" value="Genomic_DNA"/>
</dbReference>
<feature type="compositionally biased region" description="Basic and acidic residues" evidence="1">
    <location>
        <begin position="37"/>
        <end position="48"/>
    </location>
</feature>
<accession>A0AAF0IHT6</accession>
<feature type="compositionally biased region" description="Low complexity" evidence="1">
    <location>
        <begin position="65"/>
        <end position="79"/>
    </location>
</feature>
<feature type="region of interest" description="Disordered" evidence="1">
    <location>
        <begin position="341"/>
        <end position="362"/>
    </location>
</feature>
<feature type="region of interest" description="Disordered" evidence="1">
    <location>
        <begin position="61"/>
        <end position="126"/>
    </location>
</feature>
<dbReference type="Proteomes" id="UP001219355">
    <property type="component" value="Chromosome 2"/>
</dbReference>
<organism evidence="3 4">
    <name type="scientific">Emydomyces testavorans</name>
    <dbReference type="NCBI Taxonomy" id="2070801"/>
    <lineage>
        <taxon>Eukaryota</taxon>
        <taxon>Fungi</taxon>
        <taxon>Dikarya</taxon>
        <taxon>Ascomycota</taxon>
        <taxon>Pezizomycotina</taxon>
        <taxon>Eurotiomycetes</taxon>
        <taxon>Eurotiomycetidae</taxon>
        <taxon>Onygenales</taxon>
        <taxon>Nannizziopsiaceae</taxon>
        <taxon>Emydomyces</taxon>
    </lineage>
</organism>
<dbReference type="AlphaFoldDB" id="A0AAF0IHT6"/>
<protein>
    <recommendedName>
        <fullName evidence="2">Gag1-like clamp domain-containing protein</fullName>
    </recommendedName>
</protein>
<feature type="domain" description="Gag1-like clamp" evidence="2">
    <location>
        <begin position="121"/>
        <end position="326"/>
    </location>
</feature>
<evidence type="ECO:0000259" key="2">
    <source>
        <dbReference type="Pfam" id="PF13259"/>
    </source>
</evidence>
<feature type="compositionally biased region" description="Polar residues" evidence="1">
    <location>
        <begin position="208"/>
        <end position="234"/>
    </location>
</feature>
<dbReference type="InterPro" id="IPR053274">
    <property type="entry name" value="Fluconazole_resistance"/>
</dbReference>
<dbReference type="PANTHER" id="PTHR28065">
    <property type="entry name" value="FREQUENIN"/>
    <property type="match status" value="1"/>
</dbReference>
<dbReference type="Pfam" id="PF13259">
    <property type="entry name" value="clamp_Gag1-like"/>
    <property type="match status" value="1"/>
</dbReference>
<evidence type="ECO:0000313" key="3">
    <source>
        <dbReference type="EMBL" id="WEW57207.1"/>
    </source>
</evidence>
<name>A0AAF0IHT6_9EURO</name>
<feature type="region of interest" description="Disordered" evidence="1">
    <location>
        <begin position="1"/>
        <end position="48"/>
    </location>
</feature>
<evidence type="ECO:0000256" key="1">
    <source>
        <dbReference type="SAM" id="MobiDB-lite"/>
    </source>
</evidence>
<reference evidence="3" key="1">
    <citation type="submission" date="2023-03" db="EMBL/GenBank/DDBJ databases">
        <title>Emydomyces testavorans Genome Sequence.</title>
        <authorList>
            <person name="Hoyer L."/>
        </authorList>
    </citation>
    <scope>NUCLEOTIDE SEQUENCE</scope>
    <source>
        <strain evidence="3">16-2883</strain>
    </source>
</reference>
<feature type="compositionally biased region" description="Low complexity" evidence="1">
    <location>
        <begin position="353"/>
        <end position="362"/>
    </location>
</feature>
<proteinExistence type="predicted"/>